<proteinExistence type="predicted"/>
<reference evidence="1 3" key="1">
    <citation type="journal article" date="2017" name="Nature">
        <title>The sunflower genome provides insights into oil metabolism, flowering and Asterid evolution.</title>
        <authorList>
            <person name="Badouin H."/>
            <person name="Gouzy J."/>
            <person name="Grassa C.J."/>
            <person name="Murat F."/>
            <person name="Staton S.E."/>
            <person name="Cottret L."/>
            <person name="Lelandais-Briere C."/>
            <person name="Owens G.L."/>
            <person name="Carrere S."/>
            <person name="Mayjonade B."/>
            <person name="Legrand L."/>
            <person name="Gill N."/>
            <person name="Kane N.C."/>
            <person name="Bowers J.E."/>
            <person name="Hubner S."/>
            <person name="Bellec A."/>
            <person name="Berard A."/>
            <person name="Berges H."/>
            <person name="Blanchet N."/>
            <person name="Boniface M.C."/>
            <person name="Brunel D."/>
            <person name="Catrice O."/>
            <person name="Chaidir N."/>
            <person name="Claudel C."/>
            <person name="Donnadieu C."/>
            <person name="Faraut T."/>
            <person name="Fievet G."/>
            <person name="Helmstetter N."/>
            <person name="King M."/>
            <person name="Knapp S.J."/>
            <person name="Lai Z."/>
            <person name="Le Paslier M.C."/>
            <person name="Lippi Y."/>
            <person name="Lorenzon L."/>
            <person name="Mandel J.R."/>
            <person name="Marage G."/>
            <person name="Marchand G."/>
            <person name="Marquand E."/>
            <person name="Bret-Mestries E."/>
            <person name="Morien E."/>
            <person name="Nambeesan S."/>
            <person name="Nguyen T."/>
            <person name="Pegot-Espagnet P."/>
            <person name="Pouilly N."/>
            <person name="Raftis F."/>
            <person name="Sallet E."/>
            <person name="Schiex T."/>
            <person name="Thomas J."/>
            <person name="Vandecasteele C."/>
            <person name="Vares D."/>
            <person name="Vear F."/>
            <person name="Vautrin S."/>
            <person name="Crespi M."/>
            <person name="Mangin B."/>
            <person name="Burke J.M."/>
            <person name="Salse J."/>
            <person name="Munos S."/>
            <person name="Vincourt P."/>
            <person name="Rieseberg L.H."/>
            <person name="Langlade N.B."/>
        </authorList>
    </citation>
    <scope>NUCLEOTIDE SEQUENCE [LARGE SCALE GENOMIC DNA]</scope>
    <source>
        <strain evidence="3">cv. SF193</strain>
        <tissue evidence="1">Leaves</tissue>
    </source>
</reference>
<evidence type="ECO:0000313" key="2">
    <source>
        <dbReference type="EMBL" id="OTG09421.1"/>
    </source>
</evidence>
<name>A0A251THD5_HELAN</name>
<organism evidence="2 3">
    <name type="scientific">Helianthus annuus</name>
    <name type="common">Common sunflower</name>
    <dbReference type="NCBI Taxonomy" id="4232"/>
    <lineage>
        <taxon>Eukaryota</taxon>
        <taxon>Viridiplantae</taxon>
        <taxon>Streptophyta</taxon>
        <taxon>Embryophyta</taxon>
        <taxon>Tracheophyta</taxon>
        <taxon>Spermatophyta</taxon>
        <taxon>Magnoliopsida</taxon>
        <taxon>eudicotyledons</taxon>
        <taxon>Gunneridae</taxon>
        <taxon>Pentapetalae</taxon>
        <taxon>asterids</taxon>
        <taxon>campanulids</taxon>
        <taxon>Asterales</taxon>
        <taxon>Asteraceae</taxon>
        <taxon>Asteroideae</taxon>
        <taxon>Heliantheae alliance</taxon>
        <taxon>Heliantheae</taxon>
        <taxon>Helianthus</taxon>
    </lineage>
</organism>
<dbReference type="EMBL" id="CM007900">
    <property type="protein sequence ID" value="OTG09421.1"/>
    <property type="molecule type" value="Genomic_DNA"/>
</dbReference>
<reference evidence="1" key="3">
    <citation type="submission" date="2020-06" db="EMBL/GenBank/DDBJ databases">
        <title>Helianthus annuus Genome sequencing and assembly Release 2.</title>
        <authorList>
            <person name="Gouzy J."/>
            <person name="Langlade N."/>
            <person name="Munos S."/>
        </authorList>
    </citation>
    <scope>NUCLEOTIDE SEQUENCE</scope>
    <source>
        <tissue evidence="1">Leaves</tissue>
    </source>
</reference>
<dbReference type="InParanoid" id="A0A251THD5"/>
<dbReference type="Proteomes" id="UP000215914">
    <property type="component" value="Chromosome 11"/>
</dbReference>
<evidence type="ECO:0000313" key="3">
    <source>
        <dbReference type="Proteomes" id="UP000215914"/>
    </source>
</evidence>
<accession>A0A251THD5</accession>
<dbReference type="EMBL" id="MNCJ02000001">
    <property type="protein sequence ID" value="KAF5824337.1"/>
    <property type="molecule type" value="Genomic_DNA"/>
</dbReference>
<evidence type="ECO:0000313" key="1">
    <source>
        <dbReference type="EMBL" id="KAF5824337.1"/>
    </source>
</evidence>
<dbReference type="AlphaFoldDB" id="A0A251THD5"/>
<sequence>MFINSMLGYNCYLLCEDFLIDCSMSLVENNRNVCLSYELYFFFFKCFVDYGKGVI</sequence>
<keyword evidence="3" id="KW-1185">Reference proteome</keyword>
<gene>
    <name evidence="2" type="ORF">HannXRQ_Chr11g0352741</name>
    <name evidence="1" type="ORF">HanXRQr2_Chr00c001g0832151</name>
</gene>
<reference evidence="2" key="2">
    <citation type="submission" date="2017-02" db="EMBL/GenBank/DDBJ databases">
        <title>Sunflower complete genome.</title>
        <authorList>
            <person name="Langlade N."/>
            <person name="Munos S."/>
        </authorList>
    </citation>
    <scope>NUCLEOTIDE SEQUENCE [LARGE SCALE GENOMIC DNA]</scope>
    <source>
        <tissue evidence="2">Leaves</tissue>
    </source>
</reference>
<protein>
    <submittedName>
        <fullName evidence="2">Uncharacterized protein</fullName>
    </submittedName>
</protein>